<dbReference type="EMBL" id="BAAADU010000002">
    <property type="protein sequence ID" value="GAA0649988.1"/>
    <property type="molecule type" value="Genomic_DNA"/>
</dbReference>
<comment type="caution">
    <text evidence="3">The sequence shown here is derived from an EMBL/GenBank/DDBJ whole genome shotgun (WGS) entry which is preliminary data.</text>
</comment>
<name>A0AAV3T0N7_9EURY</name>
<accession>A0AAV3T0N7</accession>
<evidence type="ECO:0000313" key="3">
    <source>
        <dbReference type="EMBL" id="GAA0649988.1"/>
    </source>
</evidence>
<proteinExistence type="predicted"/>
<organism evidence="3 4">
    <name type="scientific">Salarchaeum japonicum</name>
    <dbReference type="NCBI Taxonomy" id="555573"/>
    <lineage>
        <taxon>Archaea</taxon>
        <taxon>Methanobacteriati</taxon>
        <taxon>Methanobacteriota</taxon>
        <taxon>Stenosarchaea group</taxon>
        <taxon>Halobacteria</taxon>
        <taxon>Halobacteriales</taxon>
        <taxon>Halobacteriaceae</taxon>
    </lineage>
</organism>
<gene>
    <name evidence="3" type="ORF">GCM10009019_10990</name>
</gene>
<dbReference type="RefSeq" id="WP_227261198.1">
    <property type="nucleotide sequence ID" value="NZ_BAAADU010000002.1"/>
</dbReference>
<evidence type="ECO:0000313" key="4">
    <source>
        <dbReference type="Proteomes" id="UP001500194"/>
    </source>
</evidence>
<reference evidence="3 4" key="1">
    <citation type="journal article" date="2019" name="Int. J. Syst. Evol. Microbiol.">
        <title>The Global Catalogue of Microorganisms (GCM) 10K type strain sequencing project: providing services to taxonomists for standard genome sequencing and annotation.</title>
        <authorList>
            <consortium name="The Broad Institute Genomics Platform"/>
            <consortium name="The Broad Institute Genome Sequencing Center for Infectious Disease"/>
            <person name="Wu L."/>
            <person name="Ma J."/>
        </authorList>
    </citation>
    <scope>NUCLEOTIDE SEQUENCE [LARGE SCALE GENOMIC DNA]</scope>
    <source>
        <strain evidence="3 4">JCM 16327</strain>
    </source>
</reference>
<feature type="region of interest" description="Disordered" evidence="1">
    <location>
        <begin position="39"/>
        <end position="61"/>
    </location>
</feature>
<dbReference type="Pfam" id="PF25921">
    <property type="entry name" value="DUF7967"/>
    <property type="match status" value="1"/>
</dbReference>
<dbReference type="Proteomes" id="UP001500194">
    <property type="component" value="Unassembled WGS sequence"/>
</dbReference>
<evidence type="ECO:0000256" key="1">
    <source>
        <dbReference type="SAM" id="MobiDB-lite"/>
    </source>
</evidence>
<evidence type="ECO:0000259" key="2">
    <source>
        <dbReference type="Pfam" id="PF25921"/>
    </source>
</evidence>
<keyword evidence="4" id="KW-1185">Reference proteome</keyword>
<dbReference type="AlphaFoldDB" id="A0AAV3T0N7"/>
<dbReference type="InterPro" id="IPR058273">
    <property type="entry name" value="DUF7967"/>
</dbReference>
<dbReference type="GeneID" id="68571773"/>
<feature type="domain" description="DUF7967" evidence="2">
    <location>
        <begin position="3"/>
        <end position="83"/>
    </location>
</feature>
<sequence>MSETRVWLVYREYTDKGLLSLVYATPDGERVLHKERSLHAAEPTAATTVDDDTLEPVTDAERREQYQKEVGRMMERHDPEDVV</sequence>
<protein>
    <recommendedName>
        <fullName evidence="2">DUF7967 domain-containing protein</fullName>
    </recommendedName>
</protein>